<name>A0A4R1KKR7_9PAST</name>
<dbReference type="RefSeq" id="WP_132302952.1">
    <property type="nucleotide sequence ID" value="NZ_CP170642.1"/>
</dbReference>
<evidence type="ECO:0000313" key="2">
    <source>
        <dbReference type="Proteomes" id="UP000295496"/>
    </source>
</evidence>
<dbReference type="Pfam" id="PF10109">
    <property type="entry name" value="Phage_TAC_7"/>
    <property type="match status" value="1"/>
</dbReference>
<gene>
    <name evidence="1" type="ORF">EV692_2398</name>
</gene>
<protein>
    <submittedName>
        <fullName evidence="1">Tail assembly chaperone E/41/14-like protein</fullName>
    </submittedName>
</protein>
<organism evidence="1 2">
    <name type="scientific">Lonepinella koalarum</name>
    <dbReference type="NCBI Taxonomy" id="53417"/>
    <lineage>
        <taxon>Bacteria</taxon>
        <taxon>Pseudomonadati</taxon>
        <taxon>Pseudomonadota</taxon>
        <taxon>Gammaproteobacteria</taxon>
        <taxon>Pasteurellales</taxon>
        <taxon>Pasteurellaceae</taxon>
        <taxon>Lonepinella</taxon>
    </lineage>
</organism>
<accession>A0A4R1KKR7</accession>
<evidence type="ECO:0000313" key="1">
    <source>
        <dbReference type="EMBL" id="TCK64913.1"/>
    </source>
</evidence>
<reference evidence="1 2" key="1">
    <citation type="submission" date="2019-03" db="EMBL/GenBank/DDBJ databases">
        <title>Genomic Encyclopedia of Type Strains, Phase IV (KMG-IV): sequencing the most valuable type-strain genomes for metagenomic binning, comparative biology and taxonomic classification.</title>
        <authorList>
            <person name="Goeker M."/>
        </authorList>
    </citation>
    <scope>NUCLEOTIDE SEQUENCE [LARGE SCALE GENOMIC DNA]</scope>
    <source>
        <strain evidence="1 2">DSM 10053</strain>
    </source>
</reference>
<keyword evidence="2" id="KW-1185">Reference proteome</keyword>
<dbReference type="AlphaFoldDB" id="A0A4R1KKR7"/>
<dbReference type="Proteomes" id="UP000295496">
    <property type="component" value="Unassembled WGS sequence"/>
</dbReference>
<proteinExistence type="predicted"/>
<comment type="caution">
    <text evidence="1">The sequence shown here is derived from an EMBL/GenBank/DDBJ whole genome shotgun (WGS) entry which is preliminary data.</text>
</comment>
<sequence>MTDIIIKLDYPIINGQGEEVTELHIRRAKAKDIRKMTGKTEAEQSISLLAQLTGLVPEDIDELDIADFTKAATEVQKMTGKSA</sequence>
<dbReference type="InterPro" id="IPR019289">
    <property type="entry name" value="Phage_tail_E/E"/>
</dbReference>
<dbReference type="EMBL" id="SMGJ01000012">
    <property type="protein sequence ID" value="TCK64913.1"/>
    <property type="molecule type" value="Genomic_DNA"/>
</dbReference>